<evidence type="ECO:0000313" key="2">
    <source>
        <dbReference type="Proteomes" id="UP000824243"/>
    </source>
</evidence>
<dbReference type="Proteomes" id="UP000824243">
    <property type="component" value="Unassembled WGS sequence"/>
</dbReference>
<evidence type="ECO:0000313" key="1">
    <source>
        <dbReference type="EMBL" id="HIX48236.1"/>
    </source>
</evidence>
<sequence>MDSIVNKLTEIEDAASAIVAHAETQKEVLDREYDEKRRAFDEDLEKQTQARINAIRDELEKNTSGILNSQNGASTETIRALQKEYEEKHTEYAHEILRRITEV</sequence>
<reference evidence="1" key="1">
    <citation type="journal article" date="2021" name="PeerJ">
        <title>Extensive microbial diversity within the chicken gut microbiome revealed by metagenomics and culture.</title>
        <authorList>
            <person name="Gilroy R."/>
            <person name="Ravi A."/>
            <person name="Getino M."/>
            <person name="Pursley I."/>
            <person name="Horton D.L."/>
            <person name="Alikhan N.F."/>
            <person name="Baker D."/>
            <person name="Gharbi K."/>
            <person name="Hall N."/>
            <person name="Watson M."/>
            <person name="Adriaenssens E.M."/>
            <person name="Foster-Nyarko E."/>
            <person name="Jarju S."/>
            <person name="Secka A."/>
            <person name="Antonio M."/>
            <person name="Oren A."/>
            <person name="Chaudhuri R.R."/>
            <person name="La Ragione R."/>
            <person name="Hildebrand F."/>
            <person name="Pallen M.J."/>
        </authorList>
    </citation>
    <scope>NUCLEOTIDE SEQUENCE</scope>
    <source>
        <strain evidence="1">ChiSjej5B23-15282</strain>
    </source>
</reference>
<gene>
    <name evidence="1" type="ORF">H9981_04385</name>
</gene>
<accession>A0A9D2AT95</accession>
<dbReference type="AlphaFoldDB" id="A0A9D2AT95"/>
<proteinExistence type="predicted"/>
<protein>
    <recommendedName>
        <fullName evidence="3">ATPase</fullName>
    </recommendedName>
</protein>
<name>A0A9D2AT95_9FIRM</name>
<reference evidence="1" key="2">
    <citation type="submission" date="2021-04" db="EMBL/GenBank/DDBJ databases">
        <authorList>
            <person name="Gilroy R."/>
        </authorList>
    </citation>
    <scope>NUCLEOTIDE SEQUENCE</scope>
    <source>
        <strain evidence="1">ChiSjej5B23-15282</strain>
    </source>
</reference>
<evidence type="ECO:0008006" key="3">
    <source>
        <dbReference type="Google" id="ProtNLM"/>
    </source>
</evidence>
<organism evidence="1 2">
    <name type="scientific">Candidatus Mediterraneibacter caccavium</name>
    <dbReference type="NCBI Taxonomy" id="2838661"/>
    <lineage>
        <taxon>Bacteria</taxon>
        <taxon>Bacillati</taxon>
        <taxon>Bacillota</taxon>
        <taxon>Clostridia</taxon>
        <taxon>Lachnospirales</taxon>
        <taxon>Lachnospiraceae</taxon>
        <taxon>Mediterraneibacter</taxon>
    </lineage>
</organism>
<comment type="caution">
    <text evidence="1">The sequence shown here is derived from an EMBL/GenBank/DDBJ whole genome shotgun (WGS) entry which is preliminary data.</text>
</comment>
<dbReference type="EMBL" id="DXFA01000082">
    <property type="protein sequence ID" value="HIX48236.1"/>
    <property type="molecule type" value="Genomic_DNA"/>
</dbReference>